<dbReference type="Gene3D" id="3.30.1360.40">
    <property type="match status" value="1"/>
</dbReference>
<evidence type="ECO:0000256" key="1">
    <source>
        <dbReference type="ARBA" id="ARBA00005912"/>
    </source>
</evidence>
<keyword evidence="3" id="KW-0963">Cytoplasm</keyword>
<keyword evidence="2 3" id="KW-0648">Protein biosynthesis</keyword>
<dbReference type="PANTHER" id="PTHR20982">
    <property type="entry name" value="RIBOSOME RECYCLING FACTOR"/>
    <property type="match status" value="1"/>
</dbReference>
<dbReference type="InterPro" id="IPR036191">
    <property type="entry name" value="RRF_sf"/>
</dbReference>
<evidence type="ECO:0000313" key="5">
    <source>
        <dbReference type="EMBL" id="PIY95335.1"/>
    </source>
</evidence>
<comment type="caution">
    <text evidence="5">The sequence shown here is derived from an EMBL/GenBank/DDBJ whole genome shotgun (WGS) entry which is preliminary data.</text>
</comment>
<evidence type="ECO:0000259" key="4">
    <source>
        <dbReference type="Pfam" id="PF01765"/>
    </source>
</evidence>
<dbReference type="GO" id="GO:0005737">
    <property type="term" value="C:cytoplasm"/>
    <property type="evidence" value="ECO:0007669"/>
    <property type="project" value="UniProtKB-SubCell"/>
</dbReference>
<organism evidence="5 6">
    <name type="scientific">Candidatus Komeilibacteria bacterium CG_4_10_14_0_8_um_filter_37_78</name>
    <dbReference type="NCBI Taxonomy" id="1974471"/>
    <lineage>
        <taxon>Bacteria</taxon>
        <taxon>Candidatus Komeiliibacteriota</taxon>
    </lineage>
</organism>
<evidence type="ECO:0000256" key="2">
    <source>
        <dbReference type="ARBA" id="ARBA00022917"/>
    </source>
</evidence>
<dbReference type="InterPro" id="IPR023584">
    <property type="entry name" value="Ribosome_recyc_fac_dom"/>
</dbReference>
<dbReference type="FunFam" id="3.30.1360.40:FF:000001">
    <property type="entry name" value="Ribosome-recycling factor"/>
    <property type="match status" value="1"/>
</dbReference>
<protein>
    <recommendedName>
        <fullName evidence="3">Ribosome-recycling factor</fullName>
        <shortName evidence="3">RRF</shortName>
    </recommendedName>
    <alternativeName>
        <fullName evidence="3">Ribosome-releasing factor</fullName>
    </alternativeName>
</protein>
<comment type="similarity">
    <text evidence="1 3">Belongs to the RRF family.</text>
</comment>
<dbReference type="PANTHER" id="PTHR20982:SF3">
    <property type="entry name" value="MITOCHONDRIAL RIBOSOME RECYCLING FACTOR PSEUDO 1"/>
    <property type="match status" value="1"/>
</dbReference>
<evidence type="ECO:0000313" key="6">
    <source>
        <dbReference type="Proteomes" id="UP000228689"/>
    </source>
</evidence>
<dbReference type="GO" id="GO:0043023">
    <property type="term" value="F:ribosomal large subunit binding"/>
    <property type="evidence" value="ECO:0007669"/>
    <property type="project" value="TreeGrafter"/>
</dbReference>
<dbReference type="Pfam" id="PF01765">
    <property type="entry name" value="RRF"/>
    <property type="match status" value="1"/>
</dbReference>
<comment type="subcellular location">
    <subcellularLocation>
        <location evidence="3">Cytoplasm</location>
    </subcellularLocation>
</comment>
<dbReference type="Proteomes" id="UP000228689">
    <property type="component" value="Unassembled WGS sequence"/>
</dbReference>
<sequence>MEDQTHISDFKESLQKALDYFTAEIKNIKTGRATPSLVENIEIEVYGSRMPLVQLASITSPEPSLLVIKPWDQSNAKDVNKALQSGDLGATCSMDGDLIRVKFAPPTEERRLELVKKVKEKAEATRVKVRLARDKVREAAAGAAQDKAISEDEKFSQWEDVDKKTKAANETIKELADQKEKEVMTL</sequence>
<feature type="domain" description="Ribosome recycling factor" evidence="4">
    <location>
        <begin position="22"/>
        <end position="184"/>
    </location>
</feature>
<accession>A0A2M7REY8</accession>
<name>A0A2M7REY8_9BACT</name>
<proteinExistence type="inferred from homology"/>
<dbReference type="SUPFAM" id="SSF55194">
    <property type="entry name" value="Ribosome recycling factor, RRF"/>
    <property type="match status" value="1"/>
</dbReference>
<dbReference type="Gene3D" id="1.10.132.20">
    <property type="entry name" value="Ribosome-recycling factor"/>
    <property type="match status" value="1"/>
</dbReference>
<gene>
    <name evidence="3" type="primary">frr</name>
    <name evidence="5" type="ORF">COY67_00570</name>
</gene>
<dbReference type="InterPro" id="IPR002661">
    <property type="entry name" value="Ribosome_recyc_fac"/>
</dbReference>
<dbReference type="EMBL" id="PFMC01000013">
    <property type="protein sequence ID" value="PIY95335.1"/>
    <property type="molecule type" value="Genomic_DNA"/>
</dbReference>
<dbReference type="NCBIfam" id="TIGR00496">
    <property type="entry name" value="frr"/>
    <property type="match status" value="1"/>
</dbReference>
<evidence type="ECO:0000256" key="3">
    <source>
        <dbReference type="HAMAP-Rule" id="MF_00040"/>
    </source>
</evidence>
<dbReference type="HAMAP" id="MF_00040">
    <property type="entry name" value="RRF"/>
    <property type="match status" value="1"/>
</dbReference>
<reference evidence="6" key="1">
    <citation type="submission" date="2017-09" db="EMBL/GenBank/DDBJ databases">
        <title>Depth-based differentiation of microbial function through sediment-hosted aquifers and enrichment of novel symbionts in the deep terrestrial subsurface.</title>
        <authorList>
            <person name="Probst A.J."/>
            <person name="Ladd B."/>
            <person name="Jarett J.K."/>
            <person name="Geller-Mcgrath D.E."/>
            <person name="Sieber C.M.K."/>
            <person name="Emerson J.B."/>
            <person name="Anantharaman K."/>
            <person name="Thomas B.C."/>
            <person name="Malmstrom R."/>
            <person name="Stieglmeier M."/>
            <person name="Klingl A."/>
            <person name="Woyke T."/>
            <person name="Ryan C.M."/>
            <person name="Banfield J.F."/>
        </authorList>
    </citation>
    <scope>NUCLEOTIDE SEQUENCE [LARGE SCALE GENOMIC DNA]</scope>
</reference>
<dbReference type="GO" id="GO:0006415">
    <property type="term" value="P:translational termination"/>
    <property type="evidence" value="ECO:0007669"/>
    <property type="project" value="UniProtKB-UniRule"/>
</dbReference>
<comment type="function">
    <text evidence="3">Responsible for the release of ribosomes from messenger RNA at the termination of protein biosynthesis. May increase the efficiency of translation by recycling ribosomes from one round of translation to another.</text>
</comment>
<dbReference type="AlphaFoldDB" id="A0A2M7REY8"/>